<dbReference type="InterPro" id="IPR012495">
    <property type="entry name" value="TadE-like_dom"/>
</dbReference>
<gene>
    <name evidence="3" type="ORF">BV98_003780</name>
</gene>
<evidence type="ECO:0000313" key="3">
    <source>
        <dbReference type="EMBL" id="KFG88594.1"/>
    </source>
</evidence>
<organism evidence="3 4">
    <name type="scientific">Sphingobium herbicidovorans (strain ATCC 700291 / DSM 11019 / CCUG 56400 / KCTC 2939 / LMG 18315 / NBRC 16415 / MH)</name>
    <name type="common">Sphingomonas herbicidovorans</name>
    <dbReference type="NCBI Taxonomy" id="1219045"/>
    <lineage>
        <taxon>Bacteria</taxon>
        <taxon>Pseudomonadati</taxon>
        <taxon>Pseudomonadota</taxon>
        <taxon>Alphaproteobacteria</taxon>
        <taxon>Sphingomonadales</taxon>
        <taxon>Sphingomonadaceae</taxon>
        <taxon>Sphingobium</taxon>
    </lineage>
</organism>
<evidence type="ECO:0000313" key="4">
    <source>
        <dbReference type="Proteomes" id="UP000024284"/>
    </source>
</evidence>
<feature type="domain" description="TadE-like" evidence="2">
    <location>
        <begin position="15"/>
        <end position="56"/>
    </location>
</feature>
<comment type="caution">
    <text evidence="3">The sequence shown here is derived from an EMBL/GenBank/DDBJ whole genome shotgun (WGS) entry which is preliminary data.</text>
</comment>
<name>A0A086P5C6_SPHHM</name>
<evidence type="ECO:0000256" key="1">
    <source>
        <dbReference type="SAM" id="Phobius"/>
    </source>
</evidence>
<proteinExistence type="predicted"/>
<sequence>MAKRWLHNLLSDRSGTSTIELAIIFPVLAALTFIAADLAMAFKAKIRLQAAAERTAQLATSGGLNSAAYQNLAADAAAGAGVSSNAVTVTSSLLCDGTVQASMAEVCATGQQMKRYVTIGITGSYQPMFGKLLPGTSWASAQGITLTGSSSVRLQ</sequence>
<dbReference type="OrthoDB" id="7474045at2"/>
<dbReference type="RefSeq" id="WP_037469099.1">
    <property type="nucleotide sequence ID" value="NZ_BCZD01000015.1"/>
</dbReference>
<keyword evidence="1" id="KW-0812">Transmembrane</keyword>
<dbReference type="STRING" id="76947.GCA_002080435_01857"/>
<accession>A0A086P5C6</accession>
<feature type="transmembrane region" description="Helical" evidence="1">
    <location>
        <begin position="21"/>
        <end position="42"/>
    </location>
</feature>
<dbReference type="EMBL" id="JFZA02000060">
    <property type="protein sequence ID" value="KFG88594.1"/>
    <property type="molecule type" value="Genomic_DNA"/>
</dbReference>
<dbReference type="eggNOG" id="COG4961">
    <property type="taxonomic scope" value="Bacteria"/>
</dbReference>
<dbReference type="Pfam" id="PF07811">
    <property type="entry name" value="TadE"/>
    <property type="match status" value="1"/>
</dbReference>
<keyword evidence="1" id="KW-0472">Membrane</keyword>
<evidence type="ECO:0000259" key="2">
    <source>
        <dbReference type="Pfam" id="PF07811"/>
    </source>
</evidence>
<dbReference type="PATRIC" id="fig|1219045.3.peg.3839"/>
<dbReference type="AlphaFoldDB" id="A0A086P5C6"/>
<dbReference type="Proteomes" id="UP000024284">
    <property type="component" value="Unassembled WGS sequence"/>
</dbReference>
<keyword evidence="1" id="KW-1133">Transmembrane helix</keyword>
<keyword evidence="4" id="KW-1185">Reference proteome</keyword>
<protein>
    <submittedName>
        <fullName evidence="3">Flp pilus assembly protein TadG</fullName>
    </submittedName>
</protein>
<reference evidence="3" key="1">
    <citation type="submission" date="2014-08" db="EMBL/GenBank/DDBJ databases">
        <title>Draft genome sequences of Sphingobium herbicidovorans.</title>
        <authorList>
            <person name="Gan H.M."/>
            <person name="Gan H.Y."/>
            <person name="Savka M.A."/>
        </authorList>
    </citation>
    <scope>NUCLEOTIDE SEQUENCE [LARGE SCALE GENOMIC DNA]</scope>
    <source>
        <strain evidence="3">NBRC 16415</strain>
    </source>
</reference>